<accession>A0A0E4FU16</accession>
<reference evidence="1 2" key="1">
    <citation type="submission" date="2014-11" db="EMBL/GenBank/DDBJ databases">
        <title>Symbiosis island explosion on the genome of extra-slow-growing strains of soybean bradyrhizobia with massive insertion sequences.</title>
        <authorList>
            <person name="Iida T."/>
            <person name="Minamisawa K."/>
        </authorList>
    </citation>
    <scope>NUCLEOTIDE SEQUENCE [LARGE SCALE GENOMIC DNA]</scope>
    <source>
        <strain evidence="1 2">NK6</strain>
    </source>
</reference>
<organism evidence="1 2">
    <name type="scientific">Bradyrhizobium diazoefficiens</name>
    <dbReference type="NCBI Taxonomy" id="1355477"/>
    <lineage>
        <taxon>Bacteria</taxon>
        <taxon>Pseudomonadati</taxon>
        <taxon>Pseudomonadota</taxon>
        <taxon>Alphaproteobacteria</taxon>
        <taxon>Hyphomicrobiales</taxon>
        <taxon>Nitrobacteraceae</taxon>
        <taxon>Bradyrhizobium</taxon>
    </lineage>
</organism>
<protein>
    <submittedName>
        <fullName evidence="1">Uncharacterized protein</fullName>
    </submittedName>
</protein>
<proteinExistence type="predicted"/>
<evidence type="ECO:0000313" key="2">
    <source>
        <dbReference type="Proteomes" id="UP000063308"/>
    </source>
</evidence>
<dbReference type="Proteomes" id="UP000063308">
    <property type="component" value="Chromosome"/>
</dbReference>
<name>A0A0E4FU16_9BRAD</name>
<dbReference type="AlphaFoldDB" id="A0A0E4FU16"/>
<dbReference type="EMBL" id="AP014685">
    <property type="protein sequence ID" value="BAR57918.1"/>
    <property type="molecule type" value="Genomic_DNA"/>
</dbReference>
<evidence type="ECO:0000313" key="1">
    <source>
        <dbReference type="EMBL" id="BAR57918.1"/>
    </source>
</evidence>
<gene>
    <name evidence="1" type="ORF">NK6_4752</name>
</gene>
<sequence length="36" mass="3385">MMGSGMMMGPGFMGRGGFGACAAPPPPAFPGGALIG</sequence>